<comment type="caution">
    <text evidence="1">The sequence shown here is derived from an EMBL/GenBank/DDBJ whole genome shotgun (WGS) entry which is preliminary data.</text>
</comment>
<proteinExistence type="predicted"/>
<accession>A0ACC2MC11</accession>
<sequence length="404" mass="44901">MAAMAKILDVKIMFVAVVFIGSFFDGAVGARTNILEDIDIDLHLKRLNKPAVKTIEKEDGDIIDCVDIYKQPAFDHPSLKNHKIQMRPTGYPTDGDKKALGVPQKPRWRKSENCPQGTVPIRRTLKSDLLRAQSLESFGRRRPPQYTFATNNAGAHENAIVLVKGDKYYGAKAEFNIWNVHVEPKEFSAAKISLLSSNDPDASSIQAGWLVHPLLFGDSKTRLFTYWTGDGFNTTGCYNMICPGFIQVSQDIVLGADITPLSTYNGSQYVMDLLVYKDPKNGNWWLVYGDKEPVGYWPSSLFENLDKATLVEWGGEVLNIATGGIHTTTQMGSGHFPSEGYGKSSYFDNILVVDESNTYRAPEGIGAFSDKPQCYDVRFDGIKTGKNMGYFFLYGGPGRNPNCQ</sequence>
<reference evidence="1 2" key="1">
    <citation type="journal article" date="2022" name="Hortic Res">
        <title>A haplotype resolved chromosomal level avocado genome allows analysis of novel avocado genes.</title>
        <authorList>
            <person name="Nath O."/>
            <person name="Fletcher S.J."/>
            <person name="Hayward A."/>
            <person name="Shaw L.M."/>
            <person name="Masouleh A.K."/>
            <person name="Furtado A."/>
            <person name="Henry R.J."/>
            <person name="Mitter N."/>
        </authorList>
    </citation>
    <scope>NUCLEOTIDE SEQUENCE [LARGE SCALE GENOMIC DNA]</scope>
    <source>
        <strain evidence="2">cv. Hass</strain>
    </source>
</reference>
<evidence type="ECO:0000313" key="1">
    <source>
        <dbReference type="EMBL" id="KAJ8643331.1"/>
    </source>
</evidence>
<dbReference type="EMBL" id="CM056810">
    <property type="protein sequence ID" value="KAJ8643331.1"/>
    <property type="molecule type" value="Genomic_DNA"/>
</dbReference>
<gene>
    <name evidence="1" type="ORF">MRB53_005079</name>
</gene>
<dbReference type="Proteomes" id="UP001234297">
    <property type="component" value="Chromosome 2"/>
</dbReference>
<keyword evidence="2" id="KW-1185">Reference proteome</keyword>
<evidence type="ECO:0000313" key="2">
    <source>
        <dbReference type="Proteomes" id="UP001234297"/>
    </source>
</evidence>
<name>A0ACC2MC11_PERAE</name>
<protein>
    <submittedName>
        <fullName evidence="1">Uncharacterized protein</fullName>
    </submittedName>
</protein>
<organism evidence="1 2">
    <name type="scientific">Persea americana</name>
    <name type="common">Avocado</name>
    <dbReference type="NCBI Taxonomy" id="3435"/>
    <lineage>
        <taxon>Eukaryota</taxon>
        <taxon>Viridiplantae</taxon>
        <taxon>Streptophyta</taxon>
        <taxon>Embryophyta</taxon>
        <taxon>Tracheophyta</taxon>
        <taxon>Spermatophyta</taxon>
        <taxon>Magnoliopsida</taxon>
        <taxon>Magnoliidae</taxon>
        <taxon>Laurales</taxon>
        <taxon>Lauraceae</taxon>
        <taxon>Persea</taxon>
    </lineage>
</organism>